<dbReference type="InterPro" id="IPR018228">
    <property type="entry name" value="DNase_TatD-rel_CS"/>
</dbReference>
<dbReference type="OrthoDB" id="356842at2"/>
<feature type="binding site" evidence="5">
    <location>
        <position position="159"/>
    </location>
    <ligand>
        <name>a divalent metal cation</name>
        <dbReference type="ChEBI" id="CHEBI:60240"/>
        <label>2</label>
    </ligand>
</feature>
<keyword evidence="2" id="KW-0540">Nuclease</keyword>
<comment type="similarity">
    <text evidence="1">Belongs to the metallo-dependent hydrolases superfamily. TatD-type hydrolase family.</text>
</comment>
<dbReference type="Proteomes" id="UP000009223">
    <property type="component" value="Chromosome"/>
</dbReference>
<dbReference type="eggNOG" id="COG0084">
    <property type="taxonomic scope" value="Bacteria"/>
</dbReference>
<evidence type="ECO:0000313" key="7">
    <source>
        <dbReference type="Proteomes" id="UP000009223"/>
    </source>
</evidence>
<dbReference type="InterPro" id="IPR032466">
    <property type="entry name" value="Metal_Hydrolase"/>
</dbReference>
<dbReference type="GO" id="GO:0016788">
    <property type="term" value="F:hydrolase activity, acting on ester bonds"/>
    <property type="evidence" value="ECO:0007669"/>
    <property type="project" value="InterPro"/>
</dbReference>
<dbReference type="Pfam" id="PF01026">
    <property type="entry name" value="TatD_DNase"/>
    <property type="match status" value="1"/>
</dbReference>
<evidence type="ECO:0000256" key="2">
    <source>
        <dbReference type="ARBA" id="ARBA00022722"/>
    </source>
</evidence>
<reference evidence="6 7" key="2">
    <citation type="journal article" date="2011" name="ISME J.">
        <title>RNA-seq reveals cooperative metabolic interactions between two termite-gut spirochete species in co-culture.</title>
        <authorList>
            <person name="Rosenthal A.Z."/>
            <person name="Matson E.G."/>
            <person name="Eldar A."/>
            <person name="Leadbetter J.R."/>
        </authorList>
    </citation>
    <scope>NUCLEOTIDE SEQUENCE [LARGE SCALE GENOMIC DNA]</scope>
    <source>
        <strain evidence="7">ATCC BAA-887 / DSM 12427 / ZAS-2</strain>
    </source>
</reference>
<dbReference type="RefSeq" id="WP_015706623.1">
    <property type="nucleotide sequence ID" value="NC_015578.1"/>
</dbReference>
<dbReference type="InterPro" id="IPR050891">
    <property type="entry name" value="TatD-type_Hydrolase"/>
</dbReference>
<evidence type="ECO:0000313" key="6">
    <source>
        <dbReference type="EMBL" id="AEF83525.1"/>
    </source>
</evidence>
<feature type="binding site" evidence="5">
    <location>
        <position position="210"/>
    </location>
    <ligand>
        <name>a divalent metal cation</name>
        <dbReference type="ChEBI" id="CHEBI:60240"/>
        <label>1</label>
    </ligand>
</feature>
<organism evidence="6 7">
    <name type="scientific">Treponema primitia (strain ATCC BAA-887 / DSM 12427 / ZAS-2)</name>
    <dbReference type="NCBI Taxonomy" id="545694"/>
    <lineage>
        <taxon>Bacteria</taxon>
        <taxon>Pseudomonadati</taxon>
        <taxon>Spirochaetota</taxon>
        <taxon>Spirochaetia</taxon>
        <taxon>Spirochaetales</taxon>
        <taxon>Treponemataceae</taxon>
        <taxon>Treponema</taxon>
    </lineage>
</organism>
<accession>F5YQD5</accession>
<keyword evidence="4 6" id="KW-0378">Hydrolase</keyword>
<evidence type="ECO:0000256" key="5">
    <source>
        <dbReference type="PIRSR" id="PIRSR005902-1"/>
    </source>
</evidence>
<dbReference type="PANTHER" id="PTHR10060:SF15">
    <property type="entry name" value="DEOXYRIBONUCLEASE TATDN1"/>
    <property type="match status" value="1"/>
</dbReference>
<proteinExistence type="inferred from homology"/>
<dbReference type="GO" id="GO:0046872">
    <property type="term" value="F:metal ion binding"/>
    <property type="evidence" value="ECO:0007669"/>
    <property type="project" value="UniProtKB-KW"/>
</dbReference>
<protein>
    <submittedName>
        <fullName evidence="6">Deoxyribonuclease TatD (DNase tatD)</fullName>
        <ecNumber evidence="6">3.1.21.-</ecNumber>
    </submittedName>
</protein>
<dbReference type="HOGENOM" id="CLU_031506_1_2_12"/>
<feature type="binding site" evidence="5">
    <location>
        <position position="98"/>
    </location>
    <ligand>
        <name>a divalent metal cation</name>
        <dbReference type="ChEBI" id="CHEBI:60240"/>
        <label>1</label>
    </ligand>
</feature>
<dbReference type="KEGG" id="tpi:TREPR_3700"/>
<dbReference type="PANTHER" id="PTHR10060">
    <property type="entry name" value="TATD FAMILY DEOXYRIBONUCLEASE"/>
    <property type="match status" value="1"/>
</dbReference>
<dbReference type="FunFam" id="3.20.20.140:FF:000005">
    <property type="entry name" value="TatD family hydrolase"/>
    <property type="match status" value="1"/>
</dbReference>
<evidence type="ECO:0000256" key="1">
    <source>
        <dbReference type="ARBA" id="ARBA00009275"/>
    </source>
</evidence>
<dbReference type="AlphaFoldDB" id="F5YQD5"/>
<dbReference type="InterPro" id="IPR001130">
    <property type="entry name" value="TatD-like"/>
</dbReference>
<dbReference type="PROSITE" id="PS01090">
    <property type="entry name" value="TATD_2"/>
    <property type="match status" value="1"/>
</dbReference>
<dbReference type="STRING" id="545694.TREPR_3700"/>
<keyword evidence="3 5" id="KW-0479">Metal-binding</keyword>
<dbReference type="Gene3D" id="3.20.20.140">
    <property type="entry name" value="Metal-dependent hydrolases"/>
    <property type="match status" value="1"/>
</dbReference>
<reference evidence="7" key="1">
    <citation type="submission" date="2009-12" db="EMBL/GenBank/DDBJ databases">
        <title>Complete sequence of Treponema primitia strain ZAS-2.</title>
        <authorList>
            <person name="Tetu S.G."/>
            <person name="Matson E."/>
            <person name="Ren Q."/>
            <person name="Seshadri R."/>
            <person name="Elbourne L."/>
            <person name="Hassan K.A."/>
            <person name="Durkin A."/>
            <person name="Radune D."/>
            <person name="Mohamoud Y."/>
            <person name="Shay R."/>
            <person name="Jin S."/>
            <person name="Zhang X."/>
            <person name="Lucey K."/>
            <person name="Ballor N.R."/>
            <person name="Ottesen E."/>
            <person name="Rosenthal R."/>
            <person name="Allen A."/>
            <person name="Leadbetter J.R."/>
            <person name="Paulsen I.T."/>
        </authorList>
    </citation>
    <scope>NUCLEOTIDE SEQUENCE [LARGE SCALE GENOMIC DNA]</scope>
    <source>
        <strain evidence="7">ATCC BAA-887 / DSM 12427 / ZAS-2</strain>
    </source>
</reference>
<dbReference type="SUPFAM" id="SSF51556">
    <property type="entry name" value="Metallo-dependent hydrolases"/>
    <property type="match status" value="1"/>
</dbReference>
<gene>
    <name evidence="6" type="ordered locus">TREPR_3700</name>
</gene>
<dbReference type="PIRSF" id="PIRSF005902">
    <property type="entry name" value="DNase_TatD"/>
    <property type="match status" value="1"/>
</dbReference>
<name>F5YQD5_TREPZ</name>
<dbReference type="GO" id="GO:0004518">
    <property type="term" value="F:nuclease activity"/>
    <property type="evidence" value="ECO:0007669"/>
    <property type="project" value="UniProtKB-KW"/>
</dbReference>
<keyword evidence="7" id="KW-1185">Reference proteome</keyword>
<evidence type="ECO:0000256" key="3">
    <source>
        <dbReference type="ARBA" id="ARBA00022723"/>
    </source>
</evidence>
<feature type="binding site" evidence="5">
    <location>
        <position position="134"/>
    </location>
    <ligand>
        <name>a divalent metal cation</name>
        <dbReference type="ChEBI" id="CHEBI:60240"/>
        <label>2</label>
    </ligand>
</feature>
<dbReference type="EMBL" id="CP001843">
    <property type="protein sequence ID" value="AEF83525.1"/>
    <property type="molecule type" value="Genomic_DNA"/>
</dbReference>
<dbReference type="CDD" id="cd01310">
    <property type="entry name" value="TatD_DNAse"/>
    <property type="match status" value="1"/>
</dbReference>
<evidence type="ECO:0000256" key="4">
    <source>
        <dbReference type="ARBA" id="ARBA00022801"/>
    </source>
</evidence>
<dbReference type="EC" id="3.1.21.-" evidence="6"/>
<sequence length="271" mass="30161">MRIIDIGVNLMNAAFDRDRDAVTAAAEAAGVGPLVITGSNTESSAAAAVYAEKHRGKCYATAGVHPHNARFWEESAGKIRSLTAGKGAVDKVIVAVGECGLDYNRDFSPRDKQRRCFEDQIQLAVELGMPLFLHERDAFEDFSALIRKYRKDIPRLVVHCFTGGERELEAYLELGAYIGMTCWLCDERRGAHLVPLLKKIPPDKLMFETDAPYLTPGNLPPTVKPDEKPGRKRNKPEYLVHVVKFAAQVLGKDTEILAKETFDNTVWVFNL</sequence>